<dbReference type="GO" id="GO:0009450">
    <property type="term" value="P:gamma-aminobutyric acid catabolic process"/>
    <property type="evidence" value="ECO:0007669"/>
    <property type="project" value="TreeGrafter"/>
</dbReference>
<dbReference type="InterPro" id="IPR007219">
    <property type="entry name" value="XnlR_reg_dom"/>
</dbReference>
<dbReference type="PANTHER" id="PTHR43353:SF5">
    <property type="entry name" value="SUCCINATE-SEMIALDEHYDE DEHYDROGENASE, MITOCHONDRIAL"/>
    <property type="match status" value="1"/>
</dbReference>
<protein>
    <submittedName>
        <fullName evidence="8">Succinate-semialdehyde dehydrogenase</fullName>
    </submittedName>
</protein>
<dbReference type="GO" id="GO:0005737">
    <property type="term" value="C:cytoplasm"/>
    <property type="evidence" value="ECO:0007669"/>
    <property type="project" value="TreeGrafter"/>
</dbReference>
<dbReference type="InterPro" id="IPR016161">
    <property type="entry name" value="Ald_DH/histidinol_DH"/>
</dbReference>
<dbReference type="GO" id="GO:0008270">
    <property type="term" value="F:zinc ion binding"/>
    <property type="evidence" value="ECO:0007669"/>
    <property type="project" value="InterPro"/>
</dbReference>
<evidence type="ECO:0000256" key="5">
    <source>
        <dbReference type="RuleBase" id="RU003345"/>
    </source>
</evidence>
<evidence type="ECO:0000256" key="3">
    <source>
        <dbReference type="ARBA" id="ARBA00023242"/>
    </source>
</evidence>
<dbReference type="Proteomes" id="UP000434172">
    <property type="component" value="Unassembled WGS sequence"/>
</dbReference>
<evidence type="ECO:0000256" key="4">
    <source>
        <dbReference type="PROSITE-ProRule" id="PRU10007"/>
    </source>
</evidence>
<dbReference type="AlphaFoldDB" id="A0A8H3W6D7"/>
<dbReference type="PROSITE" id="PS00687">
    <property type="entry name" value="ALDEHYDE_DEHYDR_GLU"/>
    <property type="match status" value="1"/>
</dbReference>
<evidence type="ECO:0000256" key="1">
    <source>
        <dbReference type="ARBA" id="ARBA00009986"/>
    </source>
</evidence>
<dbReference type="CDD" id="cd12148">
    <property type="entry name" value="fungal_TF_MHR"/>
    <property type="match status" value="1"/>
</dbReference>
<evidence type="ECO:0000256" key="2">
    <source>
        <dbReference type="ARBA" id="ARBA00023002"/>
    </source>
</evidence>
<evidence type="ECO:0000313" key="9">
    <source>
        <dbReference type="Proteomes" id="UP000434172"/>
    </source>
</evidence>
<keyword evidence="9" id="KW-1185">Reference proteome</keyword>
<evidence type="ECO:0000259" key="6">
    <source>
        <dbReference type="Pfam" id="PF00171"/>
    </source>
</evidence>
<dbReference type="InterPro" id="IPR050740">
    <property type="entry name" value="Aldehyde_DH_Superfamily"/>
</dbReference>
<name>A0A8H3W6D7_9PEZI</name>
<feature type="domain" description="Xylanolytic transcriptional activator regulatory" evidence="7">
    <location>
        <begin position="374"/>
        <end position="630"/>
    </location>
</feature>
<evidence type="ECO:0000313" key="8">
    <source>
        <dbReference type="EMBL" id="KAF0320894.1"/>
    </source>
</evidence>
<sequence length="659" mass="72686">MHSTANSQDTKATYHRDALAKLNNNELFISDAFIGGKWVSKTKKFDVFEPASGTKLGQVSDCDVEDFRNAIESAHQAQANFFEGTTGTSRGALLRRWYDLILANQDDLATSLSLENGKTICEAKGEVVYAANFISWFAEEATRAYGVTIPSSTPHTTLLTIREPVGVCGIITPWNFPAAMITRKVGPALAAGCSVVIKPPSETPYTCLALTKLAVEAGIPSNLIQVCPTKNRQAATELATNSLVRKISFTGSTGVGKMLAKLASGTLKKVSLELGGNAPFIVFDDADLDLAVEGAMFCKFRCSGQTCVWLVGRLFLVLRQIRYYGPTSNFNLVQMPAPDNMTVHRTVRNDGQEYLDRLDIGKDVPNDIEDHLVNLYFTWQDPASHVVQREMYQKAKVQWCDHMVDNPYYSEALRNSICALGAAFESRHHPTFVTFPKSLADFFADRAKALLDIELDCPSVATVQAMVILSGHDIGCKRDARGWLYSGISMDGHEACAFDLALHVDMTPYVRTGSISQEEADLRKTVFWGAYTVDHLWGLHLGRPFRINMEDVTVAKPGIDGSISGHWSAYVSPGSRGITQPDYAELLCSQRALLCDIMAPLGHALYGSQRIPPSVLQEMNQKTVKELKEWKDCLPSVLQVQTDEKDTKTPYLPHVLLLQ</sequence>
<dbReference type="OrthoDB" id="2154091at2759"/>
<accession>A0A8H3W6D7</accession>
<dbReference type="Pfam" id="PF04082">
    <property type="entry name" value="Fungal_trans"/>
    <property type="match status" value="1"/>
</dbReference>
<dbReference type="EMBL" id="WOWK01000077">
    <property type="protein sequence ID" value="KAF0320894.1"/>
    <property type="molecule type" value="Genomic_DNA"/>
</dbReference>
<dbReference type="InterPro" id="IPR015590">
    <property type="entry name" value="Aldehyde_DH_dom"/>
</dbReference>
<gene>
    <name evidence="8" type="ORF">GQ607_011796</name>
</gene>
<dbReference type="PANTHER" id="PTHR43353">
    <property type="entry name" value="SUCCINATE-SEMIALDEHYDE DEHYDROGENASE, MITOCHONDRIAL"/>
    <property type="match status" value="1"/>
</dbReference>
<comment type="similarity">
    <text evidence="1 5">Belongs to the aldehyde dehydrogenase family.</text>
</comment>
<dbReference type="GO" id="GO:0003677">
    <property type="term" value="F:DNA binding"/>
    <property type="evidence" value="ECO:0007669"/>
    <property type="project" value="InterPro"/>
</dbReference>
<organism evidence="8 9">
    <name type="scientific">Colletotrichum asianum</name>
    <dbReference type="NCBI Taxonomy" id="702518"/>
    <lineage>
        <taxon>Eukaryota</taxon>
        <taxon>Fungi</taxon>
        <taxon>Dikarya</taxon>
        <taxon>Ascomycota</taxon>
        <taxon>Pezizomycotina</taxon>
        <taxon>Sordariomycetes</taxon>
        <taxon>Hypocreomycetidae</taxon>
        <taxon>Glomerellales</taxon>
        <taxon>Glomerellaceae</taxon>
        <taxon>Colletotrichum</taxon>
        <taxon>Colletotrichum gloeosporioides species complex</taxon>
    </lineage>
</organism>
<feature type="active site" evidence="4">
    <location>
        <position position="273"/>
    </location>
</feature>
<dbReference type="InterPro" id="IPR016162">
    <property type="entry name" value="Ald_DH_N"/>
</dbReference>
<comment type="caution">
    <text evidence="8">The sequence shown here is derived from an EMBL/GenBank/DDBJ whole genome shotgun (WGS) entry which is preliminary data.</text>
</comment>
<dbReference type="FunFam" id="3.40.605.10:FF:000005">
    <property type="entry name" value="Succinate-semialdehyde dehydrogenase I"/>
    <property type="match status" value="1"/>
</dbReference>
<keyword evidence="3" id="KW-0539">Nucleus</keyword>
<feature type="domain" description="Aldehyde dehydrogenase" evidence="6">
    <location>
        <begin position="38"/>
        <end position="308"/>
    </location>
</feature>
<reference evidence="8 9" key="1">
    <citation type="submission" date="2019-12" db="EMBL/GenBank/DDBJ databases">
        <title>A genome sequence resource for the geographically widespread anthracnose pathogen Colletotrichum asianum.</title>
        <authorList>
            <person name="Meng Y."/>
        </authorList>
    </citation>
    <scope>NUCLEOTIDE SEQUENCE [LARGE SCALE GENOMIC DNA]</scope>
    <source>
        <strain evidence="8 9">ICMP 18580</strain>
    </source>
</reference>
<dbReference type="InterPro" id="IPR029510">
    <property type="entry name" value="Ald_DH_CS_GLU"/>
</dbReference>
<dbReference type="GO" id="GO:0004777">
    <property type="term" value="F:succinate-semialdehyde dehydrogenase (NAD+) activity"/>
    <property type="evidence" value="ECO:0007669"/>
    <property type="project" value="TreeGrafter"/>
</dbReference>
<dbReference type="Gene3D" id="3.40.605.10">
    <property type="entry name" value="Aldehyde Dehydrogenase, Chain A, domain 1"/>
    <property type="match status" value="1"/>
</dbReference>
<dbReference type="SUPFAM" id="SSF53720">
    <property type="entry name" value="ALDH-like"/>
    <property type="match status" value="1"/>
</dbReference>
<proteinExistence type="inferred from homology"/>
<keyword evidence="2 5" id="KW-0560">Oxidoreductase</keyword>
<evidence type="ECO:0000259" key="7">
    <source>
        <dbReference type="Pfam" id="PF04082"/>
    </source>
</evidence>
<dbReference type="Pfam" id="PF00171">
    <property type="entry name" value="Aldedh"/>
    <property type="match status" value="1"/>
</dbReference>
<dbReference type="GO" id="GO:0006351">
    <property type="term" value="P:DNA-templated transcription"/>
    <property type="evidence" value="ECO:0007669"/>
    <property type="project" value="InterPro"/>
</dbReference>